<accession>A0ABQ3QFV5</accession>
<evidence type="ECO:0000313" key="1">
    <source>
        <dbReference type="EMBL" id="GHI36102.1"/>
    </source>
</evidence>
<comment type="caution">
    <text evidence="1">The sequence shown here is derived from an EMBL/GenBank/DDBJ whole genome shotgun (WGS) entry which is preliminary data.</text>
</comment>
<name>A0ABQ3QFV5_9ACTN</name>
<evidence type="ECO:0000313" key="2">
    <source>
        <dbReference type="Proteomes" id="UP001050808"/>
    </source>
</evidence>
<dbReference type="EMBL" id="BNDY01000002">
    <property type="protein sequence ID" value="GHI36102.1"/>
    <property type="molecule type" value="Genomic_DNA"/>
</dbReference>
<proteinExistence type="predicted"/>
<organism evidence="1 2">
    <name type="scientific">Streptomyces violascens</name>
    <dbReference type="NCBI Taxonomy" id="67381"/>
    <lineage>
        <taxon>Bacteria</taxon>
        <taxon>Bacillati</taxon>
        <taxon>Actinomycetota</taxon>
        <taxon>Actinomycetes</taxon>
        <taxon>Kitasatosporales</taxon>
        <taxon>Streptomycetaceae</taxon>
        <taxon>Streptomyces</taxon>
    </lineage>
</organism>
<gene>
    <name evidence="1" type="ORF">Sviol_05100</name>
</gene>
<reference evidence="1" key="1">
    <citation type="submission" date="2024-05" db="EMBL/GenBank/DDBJ databases">
        <title>Whole genome shotgun sequence of Streptomyces violascens NBRC 12920.</title>
        <authorList>
            <person name="Komaki H."/>
            <person name="Tamura T."/>
        </authorList>
    </citation>
    <scope>NUCLEOTIDE SEQUENCE</scope>
    <source>
        <strain evidence="1">NBRC 12920</strain>
    </source>
</reference>
<dbReference type="Proteomes" id="UP001050808">
    <property type="component" value="Unassembled WGS sequence"/>
</dbReference>
<protein>
    <submittedName>
        <fullName evidence="1">Uncharacterized protein</fullName>
    </submittedName>
</protein>
<keyword evidence="2" id="KW-1185">Reference proteome</keyword>
<sequence>MRTHSVRTGVSGVGYLTCKGVPCGPGPDGSGPARTAKTVALRARTAAAQAECRASLTVTVHLP</sequence>